<keyword evidence="2" id="KW-0808">Transferase</keyword>
<dbReference type="CDD" id="cd04301">
    <property type="entry name" value="NAT_SF"/>
    <property type="match status" value="1"/>
</dbReference>
<dbReference type="SUPFAM" id="SSF55729">
    <property type="entry name" value="Acyl-CoA N-acyltransferases (Nat)"/>
    <property type="match status" value="1"/>
</dbReference>
<proteinExistence type="predicted"/>
<reference evidence="2 3" key="1">
    <citation type="journal article" date="2022" name="Front. Microbiol.">
        <title>High genomic differentiation and limited gene flow indicate recent cryptic speciation within the genus Laspinema (cyanobacteria).</title>
        <authorList>
            <person name="Stanojkovic A."/>
            <person name="Skoupy S."/>
            <person name="Skaloud P."/>
            <person name="Dvorak P."/>
        </authorList>
    </citation>
    <scope>NUCLEOTIDE SEQUENCE [LARGE SCALE GENOMIC DNA]</scope>
    <source>
        <strain evidence="2 3">D2a</strain>
    </source>
</reference>
<dbReference type="GO" id="GO:0016746">
    <property type="term" value="F:acyltransferase activity"/>
    <property type="evidence" value="ECO:0007669"/>
    <property type="project" value="UniProtKB-KW"/>
</dbReference>
<dbReference type="RefSeq" id="WP_368007944.1">
    <property type="nucleotide sequence ID" value="NZ_JAMXFF010000031.1"/>
</dbReference>
<protein>
    <submittedName>
        <fullName evidence="2">GNAT family N-acetyltransferase</fullName>
        <ecNumber evidence="2">2.3.1.-</ecNumber>
    </submittedName>
</protein>
<dbReference type="InterPro" id="IPR000182">
    <property type="entry name" value="GNAT_dom"/>
</dbReference>
<dbReference type="EMBL" id="JAMXFF010000031">
    <property type="protein sequence ID" value="MCT7968426.1"/>
    <property type="molecule type" value="Genomic_DNA"/>
</dbReference>
<sequence>MSPKIIPNLELLERNRLEELVALYRAVFAEPPSSQWWSKESVIAMFERYFQTGSVLGAFSGDSLVGFAVVQPLAVASIIGQQTWIEPEQKWRLLDWQLLDEFGLLPDCGYLADLGVAASHRQQGIASELVRLGWKHYPDKPMLLRVSACKSEAIALYLKLGFARLPGLEQRPEYRQQDGSLKTERKFLMLKDTTSLSGY</sequence>
<organism evidence="2 3">
    <name type="scientific">Laspinema palackyanum D2a</name>
    <dbReference type="NCBI Taxonomy" id="2953684"/>
    <lineage>
        <taxon>Bacteria</taxon>
        <taxon>Bacillati</taxon>
        <taxon>Cyanobacteriota</taxon>
        <taxon>Cyanophyceae</taxon>
        <taxon>Oscillatoriophycideae</taxon>
        <taxon>Oscillatoriales</taxon>
        <taxon>Laspinemataceae</taxon>
        <taxon>Laspinema</taxon>
        <taxon>Laspinema palackyanum</taxon>
    </lineage>
</organism>
<dbReference type="PROSITE" id="PS51186">
    <property type="entry name" value="GNAT"/>
    <property type="match status" value="1"/>
</dbReference>
<name>A0ABT2MUK4_9CYAN</name>
<dbReference type="Proteomes" id="UP001525890">
    <property type="component" value="Unassembled WGS sequence"/>
</dbReference>
<gene>
    <name evidence="2" type="ORF">NG799_19130</name>
</gene>
<dbReference type="Gene3D" id="3.40.630.30">
    <property type="match status" value="1"/>
</dbReference>
<dbReference type="Pfam" id="PF00583">
    <property type="entry name" value="Acetyltransf_1"/>
    <property type="match status" value="1"/>
</dbReference>
<evidence type="ECO:0000313" key="3">
    <source>
        <dbReference type="Proteomes" id="UP001525890"/>
    </source>
</evidence>
<dbReference type="InterPro" id="IPR016181">
    <property type="entry name" value="Acyl_CoA_acyltransferase"/>
</dbReference>
<dbReference type="EC" id="2.3.1.-" evidence="2"/>
<keyword evidence="2" id="KW-0012">Acyltransferase</keyword>
<feature type="domain" description="N-acetyltransferase" evidence="1">
    <location>
        <begin position="7"/>
        <end position="194"/>
    </location>
</feature>
<accession>A0ABT2MUK4</accession>
<keyword evidence="3" id="KW-1185">Reference proteome</keyword>
<evidence type="ECO:0000313" key="2">
    <source>
        <dbReference type="EMBL" id="MCT7968426.1"/>
    </source>
</evidence>
<comment type="caution">
    <text evidence="2">The sequence shown here is derived from an EMBL/GenBank/DDBJ whole genome shotgun (WGS) entry which is preliminary data.</text>
</comment>
<evidence type="ECO:0000259" key="1">
    <source>
        <dbReference type="PROSITE" id="PS51186"/>
    </source>
</evidence>